<dbReference type="Pfam" id="PF10824">
    <property type="entry name" value="T7SS_ESX_EspC"/>
    <property type="match status" value="1"/>
</dbReference>
<accession>A0A3A4KIP8</accession>
<evidence type="ECO:0000313" key="2">
    <source>
        <dbReference type="Proteomes" id="UP000266677"/>
    </source>
</evidence>
<reference evidence="1 2" key="1">
    <citation type="submission" date="2018-09" db="EMBL/GenBank/DDBJ databases">
        <title>YIM PH21274 draft genome.</title>
        <authorList>
            <person name="Miao C."/>
        </authorList>
    </citation>
    <scope>NUCLEOTIDE SEQUENCE [LARGE SCALE GENOMIC DNA]</scope>
    <source>
        <strain evidence="1 2">YIM PH 21724</strain>
    </source>
</reference>
<evidence type="ECO:0000313" key="1">
    <source>
        <dbReference type="EMBL" id="RJO76484.1"/>
    </source>
</evidence>
<organism evidence="1 2">
    <name type="scientific">Nocardia panacis</name>
    <dbReference type="NCBI Taxonomy" id="2340916"/>
    <lineage>
        <taxon>Bacteria</taxon>
        <taxon>Bacillati</taxon>
        <taxon>Actinomycetota</taxon>
        <taxon>Actinomycetes</taxon>
        <taxon>Mycobacteriales</taxon>
        <taxon>Nocardiaceae</taxon>
        <taxon>Nocardia</taxon>
    </lineage>
</organism>
<dbReference type="RefSeq" id="WP_120039410.1">
    <property type="nucleotide sequence ID" value="NZ_QZFU01000016.1"/>
</dbReference>
<name>A0A3A4KIP8_9NOCA</name>
<dbReference type="InterPro" id="IPR022536">
    <property type="entry name" value="EspC"/>
</dbReference>
<keyword evidence="2" id="KW-1185">Reference proteome</keyword>
<protein>
    <submittedName>
        <fullName evidence="1">ESX-1 secretion-associated protein</fullName>
    </submittedName>
</protein>
<proteinExistence type="predicted"/>
<comment type="caution">
    <text evidence="1">The sequence shown here is derived from an EMBL/GenBank/DDBJ whole genome shotgun (WGS) entry which is preliminary data.</text>
</comment>
<dbReference type="AlphaFoldDB" id="A0A3A4KIP8"/>
<dbReference type="GO" id="GO:0009306">
    <property type="term" value="P:protein secretion"/>
    <property type="evidence" value="ECO:0007669"/>
    <property type="project" value="InterPro"/>
</dbReference>
<dbReference type="EMBL" id="QZFU01000016">
    <property type="protein sequence ID" value="RJO76484.1"/>
    <property type="molecule type" value="Genomic_DNA"/>
</dbReference>
<gene>
    <name evidence="1" type="ORF">D5S18_09235</name>
</gene>
<sequence>MAEQQSVTGVQVDTGVLRIFAKNLGDEANSITDLKAGDEFGAAAGALPGTEFGTAAKQAGEAASNCLTRIGERFTTLAESMHNAAGAYDQSQDDFATKLKTIGLR</sequence>
<dbReference type="Proteomes" id="UP000266677">
    <property type="component" value="Unassembled WGS sequence"/>
</dbReference>
<dbReference type="OrthoDB" id="4565221at2"/>